<comment type="subcellular location">
    <subcellularLocation>
        <location evidence="1">Membrane</location>
        <topology evidence="1">Multi-pass membrane protein</topology>
    </subcellularLocation>
</comment>
<dbReference type="EMBL" id="JAFJMO010000007">
    <property type="protein sequence ID" value="KAJ8271238.1"/>
    <property type="molecule type" value="Genomic_DNA"/>
</dbReference>
<dbReference type="OrthoDB" id="8936163at2759"/>
<evidence type="ECO:0000256" key="3">
    <source>
        <dbReference type="ARBA" id="ARBA00022692"/>
    </source>
</evidence>
<keyword evidence="3 6" id="KW-0812">Transmembrane</keyword>
<keyword evidence="8" id="KW-1185">Reference proteome</keyword>
<comment type="similarity">
    <text evidence="2">Belongs to the MS4A family.</text>
</comment>
<sequence length="203" mass="22428">MAVSVNRDMTVMVEDTTVRKLTDRQEALKRSIQKGEAKVLGVSQVMVGLLVILYSLPLLIPAFTEVVTFGVPWWSGTVFIITGAVAIATDKHSNMKFLSVCLVTTGIGLLVSILALIFYFIDLYNHPTSPPSKDCNPHTEDCRTEHLAVAFSRGVKSSLLLFTIVHAVISSILGYNLYKDRKCFTDYTTMDQLIPPSSTIELN</sequence>
<evidence type="ECO:0000256" key="5">
    <source>
        <dbReference type="ARBA" id="ARBA00023136"/>
    </source>
</evidence>
<dbReference type="Pfam" id="PF04103">
    <property type="entry name" value="CD20"/>
    <property type="match status" value="1"/>
</dbReference>
<accession>A0A9Q1DID6</accession>
<protein>
    <submittedName>
        <fullName evidence="7">Uncharacterized protein</fullName>
    </submittedName>
</protein>
<reference evidence="7" key="1">
    <citation type="journal article" date="2023" name="Science">
        <title>Genome structures resolve the early diversification of teleost fishes.</title>
        <authorList>
            <person name="Parey E."/>
            <person name="Louis A."/>
            <person name="Montfort J."/>
            <person name="Bouchez O."/>
            <person name="Roques C."/>
            <person name="Iampietro C."/>
            <person name="Lluch J."/>
            <person name="Castinel A."/>
            <person name="Donnadieu C."/>
            <person name="Desvignes T."/>
            <person name="Floi Bucao C."/>
            <person name="Jouanno E."/>
            <person name="Wen M."/>
            <person name="Mejri S."/>
            <person name="Dirks R."/>
            <person name="Jansen H."/>
            <person name="Henkel C."/>
            <person name="Chen W.J."/>
            <person name="Zahm M."/>
            <person name="Cabau C."/>
            <person name="Klopp C."/>
            <person name="Thompson A.W."/>
            <person name="Robinson-Rechavi M."/>
            <person name="Braasch I."/>
            <person name="Lecointre G."/>
            <person name="Bobe J."/>
            <person name="Postlethwait J.H."/>
            <person name="Berthelot C."/>
            <person name="Roest Crollius H."/>
            <person name="Guiguen Y."/>
        </authorList>
    </citation>
    <scope>NUCLEOTIDE SEQUENCE</scope>
    <source>
        <strain evidence="7">Concon-B</strain>
    </source>
</reference>
<dbReference type="InterPro" id="IPR007237">
    <property type="entry name" value="CD20-like"/>
</dbReference>
<evidence type="ECO:0000313" key="8">
    <source>
        <dbReference type="Proteomes" id="UP001152803"/>
    </source>
</evidence>
<dbReference type="InterPro" id="IPR030417">
    <property type="entry name" value="MS4A"/>
</dbReference>
<organism evidence="7 8">
    <name type="scientific">Conger conger</name>
    <name type="common">Conger eel</name>
    <name type="synonym">Muraena conger</name>
    <dbReference type="NCBI Taxonomy" id="82655"/>
    <lineage>
        <taxon>Eukaryota</taxon>
        <taxon>Metazoa</taxon>
        <taxon>Chordata</taxon>
        <taxon>Craniata</taxon>
        <taxon>Vertebrata</taxon>
        <taxon>Euteleostomi</taxon>
        <taxon>Actinopterygii</taxon>
        <taxon>Neopterygii</taxon>
        <taxon>Teleostei</taxon>
        <taxon>Anguilliformes</taxon>
        <taxon>Congridae</taxon>
        <taxon>Conger</taxon>
    </lineage>
</organism>
<dbReference type="PANTHER" id="PTHR23320">
    <property type="entry name" value="MEMBRANE-SPANNING 4-DOMAINS SUBFAMILY A MS4A -RELATED"/>
    <property type="match status" value="1"/>
</dbReference>
<evidence type="ECO:0000256" key="1">
    <source>
        <dbReference type="ARBA" id="ARBA00004141"/>
    </source>
</evidence>
<dbReference type="PANTHER" id="PTHR23320:SF129">
    <property type="entry name" value="MEMBRANE-SPANNING 4-DOMAINS SUBFAMILY A MEMBER 15"/>
    <property type="match status" value="1"/>
</dbReference>
<evidence type="ECO:0000313" key="7">
    <source>
        <dbReference type="EMBL" id="KAJ8271238.1"/>
    </source>
</evidence>
<feature type="transmembrane region" description="Helical" evidence="6">
    <location>
        <begin position="39"/>
        <end position="60"/>
    </location>
</feature>
<feature type="transmembrane region" description="Helical" evidence="6">
    <location>
        <begin position="100"/>
        <end position="121"/>
    </location>
</feature>
<dbReference type="AlphaFoldDB" id="A0A9Q1DID6"/>
<dbReference type="GO" id="GO:0016020">
    <property type="term" value="C:membrane"/>
    <property type="evidence" value="ECO:0007669"/>
    <property type="project" value="UniProtKB-SubCell"/>
</dbReference>
<evidence type="ECO:0000256" key="6">
    <source>
        <dbReference type="SAM" id="Phobius"/>
    </source>
</evidence>
<gene>
    <name evidence="7" type="ORF">COCON_G00100970</name>
</gene>
<evidence type="ECO:0000256" key="4">
    <source>
        <dbReference type="ARBA" id="ARBA00022989"/>
    </source>
</evidence>
<name>A0A9Q1DID6_CONCO</name>
<feature type="transmembrane region" description="Helical" evidence="6">
    <location>
        <begin position="159"/>
        <end position="178"/>
    </location>
</feature>
<keyword evidence="4 6" id="KW-1133">Transmembrane helix</keyword>
<feature type="transmembrane region" description="Helical" evidence="6">
    <location>
        <begin position="66"/>
        <end position="88"/>
    </location>
</feature>
<comment type="caution">
    <text evidence="7">The sequence shown here is derived from an EMBL/GenBank/DDBJ whole genome shotgun (WGS) entry which is preliminary data.</text>
</comment>
<dbReference type="Proteomes" id="UP001152803">
    <property type="component" value="Unassembled WGS sequence"/>
</dbReference>
<keyword evidence="5 6" id="KW-0472">Membrane</keyword>
<proteinExistence type="inferred from homology"/>
<evidence type="ECO:0000256" key="2">
    <source>
        <dbReference type="ARBA" id="ARBA00009565"/>
    </source>
</evidence>